<protein>
    <submittedName>
        <fullName evidence="4">Phenylacetic acid degradation protein PaaN</fullName>
    </submittedName>
</protein>
<keyword evidence="1" id="KW-0560">Oxidoreductase</keyword>
<evidence type="ECO:0000313" key="4">
    <source>
        <dbReference type="EMBL" id="HCA02730.1"/>
    </source>
</evidence>
<gene>
    <name evidence="4" type="primary">paaN</name>
    <name evidence="4" type="ORF">DEO68_11235</name>
</gene>
<dbReference type="InterPro" id="IPR016161">
    <property type="entry name" value="Ald_DH/histidinol_DH"/>
</dbReference>
<keyword evidence="2" id="KW-0520">NAD</keyword>
<name>A0A3D0KHG3_9GAMM</name>
<dbReference type="InterPro" id="IPR016163">
    <property type="entry name" value="Ald_DH_C"/>
</dbReference>
<dbReference type="AlphaFoldDB" id="A0A3D0KHG3"/>
<dbReference type="PANTHER" id="PTHR42862">
    <property type="entry name" value="DELTA-1-PYRROLINE-5-CARBOXYLATE DEHYDROGENASE 1, ISOFORM A-RELATED"/>
    <property type="match status" value="1"/>
</dbReference>
<dbReference type="InterPro" id="IPR015590">
    <property type="entry name" value="Aldehyde_DH_dom"/>
</dbReference>
<dbReference type="Gene3D" id="3.40.605.10">
    <property type="entry name" value="Aldehyde Dehydrogenase, Chain A, domain 1"/>
    <property type="match status" value="1"/>
</dbReference>
<proteinExistence type="predicted"/>
<dbReference type="InterPro" id="IPR011975">
    <property type="entry name" value="PaaN_2"/>
</dbReference>
<evidence type="ECO:0000256" key="1">
    <source>
        <dbReference type="ARBA" id="ARBA00023002"/>
    </source>
</evidence>
<dbReference type="Gene3D" id="3.40.309.10">
    <property type="entry name" value="Aldehyde Dehydrogenase, Chain A, domain 2"/>
    <property type="match status" value="1"/>
</dbReference>
<dbReference type="GO" id="GO:0003842">
    <property type="term" value="F:L-glutamate gamma-semialdehyde dehydrogenase activity"/>
    <property type="evidence" value="ECO:0007669"/>
    <property type="project" value="TreeGrafter"/>
</dbReference>
<dbReference type="SUPFAM" id="SSF53720">
    <property type="entry name" value="ALDH-like"/>
    <property type="match status" value="1"/>
</dbReference>
<reference evidence="4" key="1">
    <citation type="journal article" date="2018" name="Nat. Biotechnol.">
        <title>A standardized bacterial taxonomy based on genome phylogeny substantially revises the tree of life.</title>
        <authorList>
            <person name="Parks D.H."/>
            <person name="Chuvochina M."/>
            <person name="Waite D.W."/>
            <person name="Rinke C."/>
            <person name="Skarshewski A."/>
            <person name="Chaumeil P.A."/>
            <person name="Hugenholtz P."/>
        </authorList>
    </citation>
    <scope>NUCLEOTIDE SEQUENCE [LARGE SCALE GENOMIC DNA]</scope>
    <source>
        <strain evidence="4">UBA11284</strain>
    </source>
</reference>
<dbReference type="InterPro" id="IPR050485">
    <property type="entry name" value="Proline_metab_enzyme"/>
</dbReference>
<sequence length="558" mass="60089">MTQSAQQMFDLHRETLNQAVGAISRRDFWTPYPESMRKYPEDAVKAAPSRFESLLNQPFTLNRVGSTQQVGGEVSPYGFELGITYDQPNPDELIAAMQVAMRDWRDAGAEARVGVCLEILSRLNTMSPEIAQAVMHTSGQGPLMAFQAGGPHAQDRGLEAVAHAWQAMAQIPATTKWVKPQGKHEPIVMDKRFHIVPRGISLVVACSTFPTWNTYPGLFASLATGNPVIVKPHPGAILPVAITTRVAQQVLEEAGFDPCLVSLAPDTVDAPLTKTLALDPAVKLIDFTGSNAFGDWLIENATQAQVFAEKAGVNTVIIDSVENLKAVTANLAFSLSLYSGQMCTTPQAIYVPRNGIATADGPLSFDDVAAALAKAVQAFLSDNDRACTVLGALQSRETQARIDACRDLGAIALDSEPRAHAQFPDARIHTPLILKVDAEQKATYSEERFGPISFVIATENTAHSIKLAREVIREKGAITLGAYTTDETVANQLEELAMEVATPLSLNLDGGIFVNQSAAFSDFHATGGNPAANASLCNQAFVANRFVVVQSRRHGQQN</sequence>
<organism evidence="4">
    <name type="scientific">Halomonas campaniensis</name>
    <dbReference type="NCBI Taxonomy" id="213554"/>
    <lineage>
        <taxon>Bacteria</taxon>
        <taxon>Pseudomonadati</taxon>
        <taxon>Pseudomonadota</taxon>
        <taxon>Gammaproteobacteria</taxon>
        <taxon>Oceanospirillales</taxon>
        <taxon>Halomonadaceae</taxon>
        <taxon>Halomonas</taxon>
    </lineage>
</organism>
<comment type="caution">
    <text evidence="4">The sequence shown here is derived from an EMBL/GenBank/DDBJ whole genome shotgun (WGS) entry which is preliminary data.</text>
</comment>
<dbReference type="GO" id="GO:0009898">
    <property type="term" value="C:cytoplasmic side of plasma membrane"/>
    <property type="evidence" value="ECO:0007669"/>
    <property type="project" value="TreeGrafter"/>
</dbReference>
<feature type="domain" description="Aldehyde dehydrogenase" evidence="3">
    <location>
        <begin position="90"/>
        <end position="469"/>
    </location>
</feature>
<dbReference type="Pfam" id="PF00171">
    <property type="entry name" value="Aldedh"/>
    <property type="match status" value="1"/>
</dbReference>
<dbReference type="NCBIfam" id="TIGR02288">
    <property type="entry name" value="PaaN_2"/>
    <property type="match status" value="1"/>
</dbReference>
<accession>A0A3D0KHG3</accession>
<dbReference type="GO" id="GO:0010133">
    <property type="term" value="P:L-proline catabolic process to L-glutamate"/>
    <property type="evidence" value="ECO:0007669"/>
    <property type="project" value="TreeGrafter"/>
</dbReference>
<dbReference type="PANTHER" id="PTHR42862:SF1">
    <property type="entry name" value="DELTA-1-PYRROLINE-5-CARBOXYLATE DEHYDROGENASE 2, ISOFORM A-RELATED"/>
    <property type="match status" value="1"/>
</dbReference>
<evidence type="ECO:0000259" key="3">
    <source>
        <dbReference type="Pfam" id="PF00171"/>
    </source>
</evidence>
<dbReference type="EMBL" id="DOTR01000057">
    <property type="protein sequence ID" value="HCA02730.1"/>
    <property type="molecule type" value="Genomic_DNA"/>
</dbReference>
<dbReference type="InterPro" id="IPR016162">
    <property type="entry name" value="Ald_DH_N"/>
</dbReference>
<evidence type="ECO:0000256" key="2">
    <source>
        <dbReference type="ARBA" id="ARBA00023027"/>
    </source>
</evidence>